<dbReference type="GO" id="GO:0016020">
    <property type="term" value="C:membrane"/>
    <property type="evidence" value="ECO:0007669"/>
    <property type="project" value="UniProtKB-SubCell"/>
</dbReference>
<keyword evidence="4" id="KW-0472">Membrane</keyword>
<reference evidence="7" key="1">
    <citation type="submission" date="2019-06" db="EMBL/GenBank/DDBJ databases">
        <title>Alistipes onderdonkii subsp. vulgaris subsp. nov., Alistipes dispar sp. nov. and Alistipes communis sp. nov., isolated from human faeces, and creation of Alistipes onderdonkii subsp. onderdonkii subsp. nov.</title>
        <authorList>
            <person name="Sakamoto M."/>
            <person name="Ikeyama N."/>
            <person name="Ogata Y."/>
            <person name="Suda W."/>
            <person name="Iino T."/>
            <person name="Hattori M."/>
            <person name="Ohkuma M."/>
        </authorList>
    </citation>
    <scope>NUCLEOTIDE SEQUENCE [LARGE SCALE GENOMIC DNA]</scope>
    <source>
        <strain evidence="7">5CBH24</strain>
    </source>
</reference>
<proteinExistence type="predicted"/>
<keyword evidence="7" id="KW-1185">Reference proteome</keyword>
<evidence type="ECO:0000313" key="6">
    <source>
        <dbReference type="EMBL" id="BBL03212.1"/>
    </source>
</evidence>
<dbReference type="AlphaFoldDB" id="A0A4Y1XS15"/>
<dbReference type="EMBL" id="AP019735">
    <property type="protein sequence ID" value="BBL03212.1"/>
    <property type="molecule type" value="Genomic_DNA"/>
</dbReference>
<accession>A0A4Y1WQJ6</accession>
<feature type="domain" description="O-antigen ligase-related" evidence="5">
    <location>
        <begin position="21"/>
        <end position="95"/>
    </location>
</feature>
<evidence type="ECO:0000259" key="5">
    <source>
        <dbReference type="Pfam" id="PF04932"/>
    </source>
</evidence>
<evidence type="ECO:0000256" key="4">
    <source>
        <dbReference type="ARBA" id="ARBA00023136"/>
    </source>
</evidence>
<evidence type="ECO:0000256" key="3">
    <source>
        <dbReference type="ARBA" id="ARBA00022989"/>
    </source>
</evidence>
<gene>
    <name evidence="6" type="ORF">A5CBH24_05250</name>
</gene>
<organism evidence="6 7">
    <name type="scientific">Alistipes communis</name>
    <dbReference type="NCBI Taxonomy" id="2585118"/>
    <lineage>
        <taxon>Bacteria</taxon>
        <taxon>Pseudomonadati</taxon>
        <taxon>Bacteroidota</taxon>
        <taxon>Bacteroidia</taxon>
        <taxon>Bacteroidales</taxon>
        <taxon>Rikenellaceae</taxon>
        <taxon>Alistipes</taxon>
    </lineage>
</organism>
<evidence type="ECO:0000256" key="1">
    <source>
        <dbReference type="ARBA" id="ARBA00004141"/>
    </source>
</evidence>
<evidence type="ECO:0000256" key="2">
    <source>
        <dbReference type="ARBA" id="ARBA00022692"/>
    </source>
</evidence>
<keyword evidence="2" id="KW-0812">Transmembrane</keyword>
<comment type="subcellular location">
    <subcellularLocation>
        <location evidence="1">Membrane</location>
        <topology evidence="1">Multi-pass membrane protein</topology>
    </subcellularLocation>
</comment>
<keyword evidence="3" id="KW-1133">Transmembrane helix</keyword>
<protein>
    <recommendedName>
        <fullName evidence="5">O-antigen ligase-related domain-containing protein</fullName>
    </recommendedName>
</protein>
<dbReference type="Proteomes" id="UP000318946">
    <property type="component" value="Chromosome"/>
</dbReference>
<name>A0A4Y1XS15_9BACT</name>
<evidence type="ECO:0000313" key="7">
    <source>
        <dbReference type="Proteomes" id="UP000318946"/>
    </source>
</evidence>
<sequence>MAGIVVWNKVDDVTHGVASFRFSGRNSVGDKLDDVTSGRIDLFTEELSMFAENPILGIGAGNTSSERQHRFGQIHSSHTEYSRLLCEHGILGIVMNLILLGVPLSFLKKTRGVTRLFFVAFIVYSLLSMVSAATRTTLPLLIYGLAFLRIKEDYIKK</sequence>
<dbReference type="KEGG" id="acou:A5CBH24_05250"/>
<accession>A0A4Y1XS15</accession>
<dbReference type="InterPro" id="IPR007016">
    <property type="entry name" value="O-antigen_ligase-rel_domated"/>
</dbReference>
<dbReference type="Pfam" id="PF04932">
    <property type="entry name" value="Wzy_C"/>
    <property type="match status" value="1"/>
</dbReference>